<dbReference type="Gene3D" id="3.20.20.100">
    <property type="entry name" value="NADP-dependent oxidoreductase domain"/>
    <property type="match status" value="1"/>
</dbReference>
<dbReference type="GO" id="GO:0070485">
    <property type="term" value="P:dehydro-D-arabinono-1,4-lactone biosynthetic process"/>
    <property type="evidence" value="ECO:0007669"/>
    <property type="project" value="TreeGrafter"/>
</dbReference>
<dbReference type="InterPro" id="IPR020471">
    <property type="entry name" value="AKR"/>
</dbReference>
<name>A0A9W7Y5B4_9FUNG</name>
<dbReference type="GO" id="GO:0045290">
    <property type="term" value="F:D-arabinose 1-dehydrogenase [NAD(P)+] activity"/>
    <property type="evidence" value="ECO:0007669"/>
    <property type="project" value="TreeGrafter"/>
</dbReference>
<accession>A0A9W7Y5B4</accession>
<dbReference type="PANTHER" id="PTHR42686:SF1">
    <property type="entry name" value="GH17980P-RELATED"/>
    <property type="match status" value="1"/>
</dbReference>
<dbReference type="PANTHER" id="PTHR42686">
    <property type="entry name" value="GH17980P-RELATED"/>
    <property type="match status" value="1"/>
</dbReference>
<evidence type="ECO:0000313" key="3">
    <source>
        <dbReference type="Proteomes" id="UP001149813"/>
    </source>
</evidence>
<gene>
    <name evidence="2" type="ORF">LPJ53_001509</name>
</gene>
<dbReference type="Proteomes" id="UP001149813">
    <property type="component" value="Unassembled WGS sequence"/>
</dbReference>
<dbReference type="PRINTS" id="PR00069">
    <property type="entry name" value="ALDKETRDTASE"/>
</dbReference>
<feature type="domain" description="NADP-dependent oxidoreductase" evidence="1">
    <location>
        <begin position="19"/>
        <end position="295"/>
    </location>
</feature>
<protein>
    <recommendedName>
        <fullName evidence="1">NADP-dependent oxidoreductase domain-containing protein</fullName>
    </recommendedName>
</protein>
<dbReference type="SUPFAM" id="SSF51430">
    <property type="entry name" value="NAD(P)-linked oxidoreductase"/>
    <property type="match status" value="1"/>
</dbReference>
<dbReference type="Pfam" id="PF00248">
    <property type="entry name" value="Aldo_ket_red"/>
    <property type="match status" value="1"/>
</dbReference>
<proteinExistence type="predicted"/>
<evidence type="ECO:0000259" key="1">
    <source>
        <dbReference type="Pfam" id="PF00248"/>
    </source>
</evidence>
<reference evidence="2" key="1">
    <citation type="submission" date="2022-07" db="EMBL/GenBank/DDBJ databases">
        <title>Phylogenomic reconstructions and comparative analyses of Kickxellomycotina fungi.</title>
        <authorList>
            <person name="Reynolds N.K."/>
            <person name="Stajich J.E."/>
            <person name="Barry K."/>
            <person name="Grigoriev I.V."/>
            <person name="Crous P."/>
            <person name="Smith M.E."/>
        </authorList>
    </citation>
    <scope>NUCLEOTIDE SEQUENCE</scope>
    <source>
        <strain evidence="2">NBRC 32514</strain>
    </source>
</reference>
<dbReference type="OrthoDB" id="5286008at2759"/>
<sequence length="340" mass="37273">MVSVSAADPPDRPLPLSKVALGCGVFSGAYGPVEQSDVLATVRKALSSGINMVDTSPYYGNSEDRLGQALKDLADEFPRSSYYICTKLGRYGYRKTDFDYSAKRVYDSINESMRRLNTSYLDIVLCHDVEFVDTLQVVNETLPSLFELKRAGVVRRVGVSGYPLETLLEIAQIQHKRGRPLDICLSYCNFNLHCQLLEEYVPKLRAAGVATIISASPLSMGLLNQDVTPEWHPAKAELKAAVAQCSAVVRQSLETGVSISLAEMAEHFSFSCPGADVHLVGAKTEDQVRRALDAYCQATSLNLATGGSYTDPDIQNVYRQITSILTPFARYTWPSPPADA</sequence>
<dbReference type="AlphaFoldDB" id="A0A9W7Y5B4"/>
<keyword evidence="3" id="KW-1185">Reference proteome</keyword>
<dbReference type="InterPro" id="IPR036812">
    <property type="entry name" value="NAD(P)_OxRdtase_dom_sf"/>
</dbReference>
<evidence type="ECO:0000313" key="2">
    <source>
        <dbReference type="EMBL" id="KAJ1724234.1"/>
    </source>
</evidence>
<organism evidence="2 3">
    <name type="scientific">Coemansia erecta</name>
    <dbReference type="NCBI Taxonomy" id="147472"/>
    <lineage>
        <taxon>Eukaryota</taxon>
        <taxon>Fungi</taxon>
        <taxon>Fungi incertae sedis</taxon>
        <taxon>Zoopagomycota</taxon>
        <taxon>Kickxellomycotina</taxon>
        <taxon>Kickxellomycetes</taxon>
        <taxon>Kickxellales</taxon>
        <taxon>Kickxellaceae</taxon>
        <taxon>Coemansia</taxon>
    </lineage>
</organism>
<dbReference type="InterPro" id="IPR023210">
    <property type="entry name" value="NADP_OxRdtase_dom"/>
</dbReference>
<dbReference type="EMBL" id="JANBOJ010000038">
    <property type="protein sequence ID" value="KAJ1724234.1"/>
    <property type="molecule type" value="Genomic_DNA"/>
</dbReference>
<comment type="caution">
    <text evidence="2">The sequence shown here is derived from an EMBL/GenBank/DDBJ whole genome shotgun (WGS) entry which is preliminary data.</text>
</comment>
<dbReference type="GO" id="GO:0005829">
    <property type="term" value="C:cytosol"/>
    <property type="evidence" value="ECO:0007669"/>
    <property type="project" value="TreeGrafter"/>
</dbReference>